<keyword evidence="4 9" id="KW-0963">Cytoplasm</keyword>
<dbReference type="Pfam" id="PF04760">
    <property type="entry name" value="IF2_N"/>
    <property type="match status" value="2"/>
</dbReference>
<dbReference type="Gene3D" id="3.40.50.300">
    <property type="entry name" value="P-loop containing nucleotide triphosphate hydrolases"/>
    <property type="match status" value="1"/>
</dbReference>
<dbReference type="SUPFAM" id="SSF50447">
    <property type="entry name" value="Translation proteins"/>
    <property type="match status" value="2"/>
</dbReference>
<name>A0ABQ0U7U5_9GAMM</name>
<evidence type="ECO:0000256" key="8">
    <source>
        <dbReference type="ARBA" id="ARBA00023134"/>
    </source>
</evidence>
<dbReference type="InterPro" id="IPR013575">
    <property type="entry name" value="IF2_assoc_dom_bac"/>
</dbReference>
<evidence type="ECO:0000256" key="3">
    <source>
        <dbReference type="ARBA" id="ARBA00020675"/>
    </source>
</evidence>
<dbReference type="InterPro" id="IPR009000">
    <property type="entry name" value="Transl_B-barrel_sf"/>
</dbReference>
<dbReference type="Gene3D" id="3.40.50.10050">
    <property type="entry name" value="Translation initiation factor IF- 2, domain 3"/>
    <property type="match status" value="1"/>
</dbReference>
<dbReference type="NCBIfam" id="TIGR00231">
    <property type="entry name" value="small_GTP"/>
    <property type="match status" value="1"/>
</dbReference>
<dbReference type="SUPFAM" id="SSF46955">
    <property type="entry name" value="Putative DNA-binding domain"/>
    <property type="match status" value="1"/>
</dbReference>
<feature type="region of interest" description="G-domain" evidence="9">
    <location>
        <begin position="341"/>
        <end position="489"/>
    </location>
</feature>
<dbReference type="InterPro" id="IPR005225">
    <property type="entry name" value="Small_GTP-bd"/>
</dbReference>
<dbReference type="PANTHER" id="PTHR43381">
    <property type="entry name" value="TRANSLATION INITIATION FACTOR IF-2-RELATED"/>
    <property type="match status" value="1"/>
</dbReference>
<feature type="domain" description="Tr-type G" evidence="13">
    <location>
        <begin position="338"/>
        <end position="507"/>
    </location>
</feature>
<dbReference type="PROSITE" id="PS51722">
    <property type="entry name" value="G_TR_2"/>
    <property type="match status" value="1"/>
</dbReference>
<evidence type="ECO:0000256" key="10">
    <source>
        <dbReference type="RuleBase" id="RU000644"/>
    </source>
</evidence>
<feature type="compositionally biased region" description="Gly residues" evidence="12">
    <location>
        <begin position="237"/>
        <end position="246"/>
    </location>
</feature>
<keyword evidence="5 9" id="KW-0396">Initiation factor</keyword>
<feature type="compositionally biased region" description="Basic and acidic residues" evidence="12">
    <location>
        <begin position="144"/>
        <end position="166"/>
    </location>
</feature>
<evidence type="ECO:0000256" key="7">
    <source>
        <dbReference type="ARBA" id="ARBA00022917"/>
    </source>
</evidence>
<dbReference type="SUPFAM" id="SSF52156">
    <property type="entry name" value="Initiation factor IF2/eIF5b, domain 3"/>
    <property type="match status" value="1"/>
</dbReference>
<dbReference type="PROSITE" id="PS01176">
    <property type="entry name" value="IF2"/>
    <property type="match status" value="1"/>
</dbReference>
<dbReference type="CDD" id="cd03702">
    <property type="entry name" value="IF2_mtIF2_II"/>
    <property type="match status" value="1"/>
</dbReference>
<dbReference type="InterPro" id="IPR009061">
    <property type="entry name" value="DNA-bd_dom_put_sf"/>
</dbReference>
<dbReference type="GO" id="GO:0003743">
    <property type="term" value="F:translation initiation factor activity"/>
    <property type="evidence" value="ECO:0007669"/>
    <property type="project" value="UniProtKB-KW"/>
</dbReference>
<reference evidence="14 15" key="1">
    <citation type="submission" date="2019-07" db="EMBL/GenBank/DDBJ databases">
        <title>Whole genome shotgun sequence of Halomonas halophila NBRC 102604.</title>
        <authorList>
            <person name="Hosoyama A."/>
            <person name="Uohara A."/>
            <person name="Ohji S."/>
            <person name="Ichikawa N."/>
        </authorList>
    </citation>
    <scope>NUCLEOTIDE SEQUENCE [LARGE SCALE GENOMIC DNA]</scope>
    <source>
        <strain evidence="14 15">NBRC 102604</strain>
    </source>
</reference>
<proteinExistence type="inferred from homology"/>
<evidence type="ECO:0000256" key="4">
    <source>
        <dbReference type="ARBA" id="ARBA00022490"/>
    </source>
</evidence>
<evidence type="ECO:0000256" key="9">
    <source>
        <dbReference type="HAMAP-Rule" id="MF_00100"/>
    </source>
</evidence>
<dbReference type="Proteomes" id="UP000321121">
    <property type="component" value="Unassembled WGS sequence"/>
</dbReference>
<dbReference type="Pfam" id="PF08364">
    <property type="entry name" value="IF2_assoc"/>
    <property type="match status" value="1"/>
</dbReference>
<dbReference type="Pfam" id="PF00009">
    <property type="entry name" value="GTP_EFTU"/>
    <property type="match status" value="1"/>
</dbReference>
<feature type="region of interest" description="Disordered" evidence="12">
    <location>
        <begin position="51"/>
        <end position="256"/>
    </location>
</feature>
<evidence type="ECO:0000313" key="14">
    <source>
        <dbReference type="EMBL" id="GEK73114.1"/>
    </source>
</evidence>
<protein>
    <recommendedName>
        <fullName evidence="3 9">Translation initiation factor IF-2</fullName>
    </recommendedName>
</protein>
<keyword evidence="7 9" id="KW-0648">Protein biosynthesis</keyword>
<gene>
    <name evidence="9 14" type="primary">infB</name>
    <name evidence="14" type="ORF">HHA04nite_16580</name>
</gene>
<dbReference type="InterPro" id="IPR015760">
    <property type="entry name" value="TIF_IF2"/>
</dbReference>
<dbReference type="NCBIfam" id="TIGR00487">
    <property type="entry name" value="IF-2"/>
    <property type="match status" value="1"/>
</dbReference>
<dbReference type="InterPro" id="IPR000795">
    <property type="entry name" value="T_Tr_GTP-bd_dom"/>
</dbReference>
<dbReference type="InterPro" id="IPR027417">
    <property type="entry name" value="P-loop_NTPase"/>
</dbReference>
<keyword evidence="15" id="KW-1185">Reference proteome</keyword>
<feature type="compositionally biased region" description="Basic and acidic residues" evidence="12">
    <location>
        <begin position="97"/>
        <end position="115"/>
    </location>
</feature>
<dbReference type="CDD" id="cd03692">
    <property type="entry name" value="mtIF2_IVc"/>
    <property type="match status" value="1"/>
</dbReference>
<dbReference type="CDD" id="cd01887">
    <property type="entry name" value="IF2_eIF5B"/>
    <property type="match status" value="1"/>
</dbReference>
<evidence type="ECO:0000256" key="11">
    <source>
        <dbReference type="RuleBase" id="RU000645"/>
    </source>
</evidence>
<keyword evidence="6 9" id="KW-0547">Nucleotide-binding</keyword>
<feature type="binding site" evidence="9">
    <location>
        <begin position="393"/>
        <end position="397"/>
    </location>
    <ligand>
        <name>GTP</name>
        <dbReference type="ChEBI" id="CHEBI:37565"/>
    </ligand>
</feature>
<comment type="function">
    <text evidence="9 10">One of the essential components for the initiation of protein synthesis. Protects formylmethionyl-tRNA from spontaneous hydrolysis and promotes its binding to the 30S ribosomal subunits. Also involved in the hydrolysis of GTP during the formation of the 70S ribosomal complex.</text>
</comment>
<evidence type="ECO:0000313" key="15">
    <source>
        <dbReference type="Proteomes" id="UP000321121"/>
    </source>
</evidence>
<dbReference type="SUPFAM" id="SSF52540">
    <property type="entry name" value="P-loop containing nucleoside triphosphate hydrolases"/>
    <property type="match status" value="1"/>
</dbReference>
<evidence type="ECO:0000256" key="1">
    <source>
        <dbReference type="ARBA" id="ARBA00004496"/>
    </source>
</evidence>
<dbReference type="InterPro" id="IPR006847">
    <property type="entry name" value="IF2_N"/>
</dbReference>
<dbReference type="RefSeq" id="WP_035592988.1">
    <property type="nucleotide sequence ID" value="NZ_BJUS01000016.1"/>
</dbReference>
<feature type="compositionally biased region" description="Basic and acidic residues" evidence="12">
    <location>
        <begin position="125"/>
        <end position="137"/>
    </location>
</feature>
<dbReference type="Gene3D" id="2.40.30.10">
    <property type="entry name" value="Translation factors"/>
    <property type="match status" value="2"/>
</dbReference>
<comment type="subcellular location">
    <subcellularLocation>
        <location evidence="1 9 11">Cytoplasm</location>
    </subcellularLocation>
</comment>
<evidence type="ECO:0000256" key="5">
    <source>
        <dbReference type="ARBA" id="ARBA00022540"/>
    </source>
</evidence>
<organism evidence="14 15">
    <name type="scientific">Halomonas halophila</name>
    <dbReference type="NCBI Taxonomy" id="29573"/>
    <lineage>
        <taxon>Bacteria</taxon>
        <taxon>Pseudomonadati</taxon>
        <taxon>Pseudomonadota</taxon>
        <taxon>Gammaproteobacteria</taxon>
        <taxon>Oceanospirillales</taxon>
        <taxon>Halomonadaceae</taxon>
        <taxon>Halomonas</taxon>
    </lineage>
</organism>
<dbReference type="EMBL" id="BJUS01000016">
    <property type="protein sequence ID" value="GEK73114.1"/>
    <property type="molecule type" value="Genomic_DNA"/>
</dbReference>
<dbReference type="InterPro" id="IPR023115">
    <property type="entry name" value="TIF_IF2_dom3"/>
</dbReference>
<comment type="caution">
    <text evidence="14">The sequence shown here is derived from an EMBL/GenBank/DDBJ whole genome shotgun (WGS) entry which is preliminary data.</text>
</comment>
<dbReference type="HAMAP" id="MF_00100_B">
    <property type="entry name" value="IF_2_B"/>
    <property type="match status" value="1"/>
</dbReference>
<dbReference type="InterPro" id="IPR036925">
    <property type="entry name" value="TIF_IF2_dom3_sf"/>
</dbReference>
<feature type="compositionally biased region" description="Basic and acidic residues" evidence="12">
    <location>
        <begin position="208"/>
        <end position="221"/>
    </location>
</feature>
<dbReference type="InterPro" id="IPR044145">
    <property type="entry name" value="IF2_II"/>
</dbReference>
<dbReference type="InterPro" id="IPR004161">
    <property type="entry name" value="EFTu-like_2"/>
</dbReference>
<keyword evidence="8 9" id="KW-0342">GTP-binding</keyword>
<evidence type="ECO:0000256" key="2">
    <source>
        <dbReference type="ARBA" id="ARBA00007733"/>
    </source>
</evidence>
<dbReference type="InterPro" id="IPR000178">
    <property type="entry name" value="TF_IF2_bacterial-like"/>
</dbReference>
<evidence type="ECO:0000256" key="12">
    <source>
        <dbReference type="SAM" id="MobiDB-lite"/>
    </source>
</evidence>
<accession>A0ABQ0U7U5</accession>
<dbReference type="Gene3D" id="3.30.56.50">
    <property type="entry name" value="Putative DNA-binding domain, N-terminal subdomain of bacterial translation initiation factor IF2"/>
    <property type="match status" value="1"/>
</dbReference>
<feature type="binding site" evidence="9">
    <location>
        <begin position="447"/>
        <end position="450"/>
    </location>
    <ligand>
        <name>GTP</name>
        <dbReference type="ChEBI" id="CHEBI:37565"/>
    </ligand>
</feature>
<comment type="similarity">
    <text evidence="2 9 10">Belongs to the TRAFAC class translation factor GTPase superfamily. Classic translation factor GTPase family. IF-2 subfamily.</text>
</comment>
<feature type="compositionally biased region" description="Basic residues" evidence="12">
    <location>
        <begin position="222"/>
        <end position="236"/>
    </location>
</feature>
<evidence type="ECO:0000256" key="6">
    <source>
        <dbReference type="ARBA" id="ARBA00022741"/>
    </source>
</evidence>
<evidence type="ECO:0000259" key="13">
    <source>
        <dbReference type="PROSITE" id="PS51722"/>
    </source>
</evidence>
<dbReference type="Pfam" id="PF03144">
    <property type="entry name" value="GTP_EFTU_D2"/>
    <property type="match status" value="1"/>
</dbReference>
<dbReference type="PANTHER" id="PTHR43381:SF5">
    <property type="entry name" value="TR-TYPE G DOMAIN-CONTAINING PROTEIN"/>
    <property type="match status" value="1"/>
</dbReference>
<sequence>MSEMTVKDFAAKVGREVPRLLEQMKEAGLEHKSEGDAVSEEDKRQLLDYLTKSHGGSAEKAAPKNRITLTRKTRSRIKSGDRGKSIEVQVRKKRTYVKREEEKPAEEPKSQDHGPRQLVGDMAEAEAKRQAEEEQRAAEQAARAAEEKAQAEKAKADAEAAAKAEPEIPVPELETPAPSEQPPAPPKEGRTDRRAAPAGKKAGKKGRHEREDDRGDREERRRGGKKAKRAERRGGRRGGSQGGGKHGFQKPTQPIVREVSIPESISVADLADKMSIKANEVIKTMFTMGAAVTINQTIDQDTAAIVVEEMGHKPKLVKDDALETEVLENISYEGDEITRSPVVTVMGHVDHGKTSLLDYIRRAKVATGEAGGITQHIGAYHVEDDHGGVTFLDTPGHAAFTAMRARGAKATDVVVLVVAADDGVMPQTIEAIEHSKAAGVPMVVAVNKIDKQGADPDRVKNELSQHGVISEEWGGDTQFVHVSAKSGDGIEGLLESIQLVSEVLELKAVPEAPGKGVVVESRLDKGRGPVATVLVQNGTLKKGDIVLAGLHYGRVRALINELGQQVDDAGPAMPVEIQGLDGTPEAGDDFMVLDDEKKAREVANFRQGKYREVRLARQQKAKLENMFSQMGQEEVAKVNIVLKADVQGSLEAIKGALEELSTDEVQVAVVSSGVGGITGTDANLALASDAIVVGFNVRADAAAREIIEREGLDLRYYSVIYQLIDEVKQAMSGMLAPEWKEEIVGVAEVRDVFKAPKIGAVAGCMVVEGTVYRHKKIRVLRENVVIYEGELESLRRYKDDVNEVRNGIECGIGVKNYNDVQVGDKIEVFDQVKVERTL</sequence>
<feature type="binding site" evidence="9">
    <location>
        <begin position="347"/>
        <end position="354"/>
    </location>
    <ligand>
        <name>GTP</name>
        <dbReference type="ChEBI" id="CHEBI:37565"/>
    </ligand>
</feature>
<dbReference type="Pfam" id="PF11987">
    <property type="entry name" value="IF-2"/>
    <property type="match status" value="1"/>
</dbReference>
<dbReference type="Pfam" id="PF22042">
    <property type="entry name" value="EF-G_D2"/>
    <property type="match status" value="1"/>
</dbReference>
<dbReference type="InterPro" id="IPR053905">
    <property type="entry name" value="EF-G-like_DII"/>
</dbReference>